<evidence type="ECO:0000256" key="3">
    <source>
        <dbReference type="ARBA" id="ARBA00012560"/>
    </source>
</evidence>
<dbReference type="Gene3D" id="2.60.40.10">
    <property type="entry name" value="Immunoglobulins"/>
    <property type="match status" value="1"/>
</dbReference>
<dbReference type="AlphaFoldDB" id="W0EBY9"/>
<dbReference type="GO" id="GO:0005975">
    <property type="term" value="P:carbohydrate metabolic process"/>
    <property type="evidence" value="ECO:0007669"/>
    <property type="project" value="InterPro"/>
</dbReference>
<keyword evidence="13" id="KW-1185">Reference proteome</keyword>
<dbReference type="Gene3D" id="3.20.20.80">
    <property type="entry name" value="Glycosidases"/>
    <property type="match status" value="2"/>
</dbReference>
<dbReference type="NCBIfam" id="TIGR00217">
    <property type="entry name" value="malQ"/>
    <property type="match status" value="1"/>
</dbReference>
<evidence type="ECO:0000256" key="2">
    <source>
        <dbReference type="ARBA" id="ARBA00005684"/>
    </source>
</evidence>
<keyword evidence="5 10" id="KW-0328">Glycosyltransferase</keyword>
<dbReference type="PANTHER" id="PTHR32438">
    <property type="entry name" value="4-ALPHA-GLUCANOTRANSFERASE DPE1, CHLOROPLASTIC/AMYLOPLASTIC"/>
    <property type="match status" value="1"/>
</dbReference>
<dbReference type="GO" id="GO:0004553">
    <property type="term" value="F:hydrolase activity, hydrolyzing O-glycosyl compounds"/>
    <property type="evidence" value="ECO:0007669"/>
    <property type="project" value="InterPro"/>
</dbReference>
<dbReference type="InterPro" id="IPR013780">
    <property type="entry name" value="Glyco_hydro_b"/>
</dbReference>
<evidence type="ECO:0000313" key="12">
    <source>
        <dbReference type="EMBL" id="AHF07053.1"/>
    </source>
</evidence>
<dbReference type="HOGENOM" id="CLU_007997_2_0_9"/>
<gene>
    <name evidence="12" type="ORF">DESME_08205</name>
</gene>
<reference evidence="12 13" key="1">
    <citation type="submission" date="2013-12" db="EMBL/GenBank/DDBJ databases">
        <authorList>
            <consortium name="DOE Joint Genome Institute"/>
            <person name="Smidt H."/>
            <person name="Huntemann M."/>
            <person name="Han J."/>
            <person name="Chen A."/>
            <person name="Kyrpides N."/>
            <person name="Mavromatis K."/>
            <person name="Markowitz V."/>
            <person name="Palaniappan K."/>
            <person name="Ivanova N."/>
            <person name="Schaumberg A."/>
            <person name="Pati A."/>
            <person name="Liolios K."/>
            <person name="Nordberg H.P."/>
            <person name="Cantor M.N."/>
            <person name="Hua S.X."/>
            <person name="Woyke T."/>
        </authorList>
    </citation>
    <scope>NUCLEOTIDE SEQUENCE [LARGE SCALE GENOMIC DNA]</scope>
    <source>
        <strain evidence="13">DSM 15288</strain>
    </source>
</reference>
<dbReference type="GO" id="GO:0004134">
    <property type="term" value="F:4-alpha-glucanotransferase activity"/>
    <property type="evidence" value="ECO:0007669"/>
    <property type="project" value="UniProtKB-EC"/>
</dbReference>
<dbReference type="CDD" id="cd11338">
    <property type="entry name" value="AmyAc_CMD"/>
    <property type="match status" value="1"/>
</dbReference>
<evidence type="ECO:0000256" key="9">
    <source>
        <dbReference type="ARBA" id="ARBA00031501"/>
    </source>
</evidence>
<proteinExistence type="inferred from homology"/>
<dbReference type="Gene3D" id="3.90.400.10">
    <property type="entry name" value="Oligo-1,6-glucosidase, Domain 2"/>
    <property type="match status" value="1"/>
</dbReference>
<evidence type="ECO:0000256" key="4">
    <source>
        <dbReference type="ARBA" id="ARBA00020295"/>
    </source>
</evidence>
<dbReference type="OrthoDB" id="9805159at2"/>
<evidence type="ECO:0000259" key="11">
    <source>
        <dbReference type="SMART" id="SM00642"/>
    </source>
</evidence>
<dbReference type="CDD" id="cd02857">
    <property type="entry name" value="E_set_CDase_PDE_N"/>
    <property type="match status" value="1"/>
</dbReference>
<dbReference type="Gene3D" id="2.60.40.1180">
    <property type="entry name" value="Golgi alpha-mannosidase II"/>
    <property type="match status" value="1"/>
</dbReference>
<dbReference type="SMART" id="SM00642">
    <property type="entry name" value="Aamy"/>
    <property type="match status" value="1"/>
</dbReference>
<evidence type="ECO:0000256" key="5">
    <source>
        <dbReference type="ARBA" id="ARBA00022676"/>
    </source>
</evidence>
<evidence type="ECO:0000256" key="6">
    <source>
        <dbReference type="ARBA" id="ARBA00022679"/>
    </source>
</evidence>
<evidence type="ECO:0000256" key="10">
    <source>
        <dbReference type="RuleBase" id="RU361207"/>
    </source>
</evidence>
<dbReference type="InterPro" id="IPR003385">
    <property type="entry name" value="Glyco_hydro_77"/>
</dbReference>
<evidence type="ECO:0000313" key="13">
    <source>
        <dbReference type="Proteomes" id="UP000010847"/>
    </source>
</evidence>
<dbReference type="InterPro" id="IPR006047">
    <property type="entry name" value="GH13_cat_dom"/>
</dbReference>
<dbReference type="STRING" id="871968.DESME_08205"/>
<name>W0EBY9_9FIRM</name>
<dbReference type="SUPFAM" id="SSF51011">
    <property type="entry name" value="Glycosyl hydrolase domain"/>
    <property type="match status" value="1"/>
</dbReference>
<keyword evidence="7 10" id="KW-0119">Carbohydrate metabolism</keyword>
<evidence type="ECO:0000256" key="8">
    <source>
        <dbReference type="ARBA" id="ARBA00031423"/>
    </source>
</evidence>
<dbReference type="SUPFAM" id="SSF51445">
    <property type="entry name" value="(Trans)glycosidases"/>
    <property type="match status" value="2"/>
</dbReference>
<protein>
    <recommendedName>
        <fullName evidence="4 10">4-alpha-glucanotransferase</fullName>
        <ecNumber evidence="3 10">2.4.1.25</ecNumber>
    </recommendedName>
    <alternativeName>
        <fullName evidence="8 10">Amylomaltase</fullName>
    </alternativeName>
    <alternativeName>
        <fullName evidence="9 10">Disproportionating enzyme</fullName>
    </alternativeName>
</protein>
<comment type="similarity">
    <text evidence="2 10">Belongs to the disproportionating enzyme family.</text>
</comment>
<dbReference type="InterPro" id="IPR004185">
    <property type="entry name" value="Glyco_hydro_13_lg-like_dom"/>
</dbReference>
<keyword evidence="6 10" id="KW-0808">Transferase</keyword>
<dbReference type="KEGG" id="dmt:DESME_08205"/>
<dbReference type="NCBIfam" id="NF011083">
    <property type="entry name" value="PRK14510.1-2"/>
    <property type="match status" value="1"/>
</dbReference>
<dbReference type="RefSeq" id="WP_006717124.1">
    <property type="nucleotide sequence ID" value="NZ_CP007032.1"/>
</dbReference>
<dbReference type="PANTHER" id="PTHR32438:SF5">
    <property type="entry name" value="4-ALPHA-GLUCANOTRANSFERASE DPE1, CHLOROPLASTIC_AMYLOPLASTIC"/>
    <property type="match status" value="1"/>
</dbReference>
<dbReference type="NCBIfam" id="NF011080">
    <property type="entry name" value="PRK14508.1-3"/>
    <property type="match status" value="1"/>
</dbReference>
<dbReference type="eggNOG" id="COG1640">
    <property type="taxonomic scope" value="Bacteria"/>
</dbReference>
<dbReference type="Pfam" id="PF00128">
    <property type="entry name" value="Alpha-amylase"/>
    <property type="match status" value="1"/>
</dbReference>
<dbReference type="InterPro" id="IPR013783">
    <property type="entry name" value="Ig-like_fold"/>
</dbReference>
<dbReference type="eggNOG" id="COG0366">
    <property type="taxonomic scope" value="Bacteria"/>
</dbReference>
<evidence type="ECO:0000256" key="1">
    <source>
        <dbReference type="ARBA" id="ARBA00000439"/>
    </source>
</evidence>
<dbReference type="EMBL" id="CP007032">
    <property type="protein sequence ID" value="AHF07053.1"/>
    <property type="molecule type" value="Genomic_DNA"/>
</dbReference>
<dbReference type="InterPro" id="IPR017853">
    <property type="entry name" value="GH"/>
</dbReference>
<dbReference type="Proteomes" id="UP000010847">
    <property type="component" value="Chromosome"/>
</dbReference>
<sequence length="1178" mass="137593">MEVKIRHHSQERVFREPFGAVECGQDVLIRLQISEVMNVDMCYLRLWDTGLKQEKLFLMRLLENDNFEEVAEEYEVDPAKTDLVIENKNQTSFWFEVKFKAPTSPGLVWYFFVFKFGEQEFYYGNNEERLGGLGQLSEEQPPSWQITVCNPMKIPEWYQRGIIYQIFVDRFAKGKTAYPETYFKKKALVHLEWEDTPFYIKDEQGKVTHWDFFGGNLDGIIEKLPYLQELGISILYLNPIFEAVSNHKYDTGNYLKIDPMYGDDETFDRLVKSAKQYGISILLDGVFSHTGSDSIYFNKNGHYPGVGAYQSPDSPYYDWYQFQPGEPEYKCWWNTEDLPEVDEMNFSYRQFIFGSGESVIQKWMKKGVAGWRLDVADELPDAFIQELRQAVKAVNPEAVLIGEVWENASNKISYGELRQYFWGQELDGTMNYPIRECLLHFLRGEWNSSKVHRHIMSLYETYPRKNFYALMNLLGSHDRARVLTLLGDAPLEADLTDSERRTFRLSVEARQLAVQRLKLFSLLQMTFPGVPSVYYGDEAGMEGFEDPYNRGTFPWGKEDQELGNWFKRTIGWRREYEVLQTGDFRSLYYEEDVYGFQRTNKNESIWVLVNRNPAMMQNVELDLKLDLDPQCVTFMIDLISSEVLSPGADKKLMVQINPLSARVIFAKKSPQTQITPHLSRACGVLLHISSLPSAWGQGDLGDSAFRFIDFLSSAHQSIWQILPLNPIGPGNSPYQSDSVFAGNPLLISLDTLIREGLLQVEAVQKVISRDLAWDKKQDLDVHDVYKDKLLRDAFGKFSMLLEEQKSLSFSSKRSPYLTLENYKTFIKKNFDWLEDYGLFRALKNHFKGAPWFDWKIEIAMRNPEKLDEYRKRLAEEIEYTRFVQYTFYTQWHELKDYATDKKIKIIGDMPFYVAADSCEVWANRELFKLDEQGKPSWVAGVPPDYFSKTGQRWDNPIYDWEAQAAKQFRWWKKRIRQALRLFDFMRIDHFRGVEAFWEIDAREKTAINGHWLKGPGKRFFESLVAEFGELPFLAEDLGVITPEVETLRLIFGFPGMKVLQFTPLAEVRDRVDSQFIYYSGTHDNDTLLGWYKSIFAIDSKNEAECRMPCRKMIADLYMSQAAWVILPLQDILGLGSEARMNVPGTVGNNWHWQVSQEQLTDEVREYLQSLTDRTERRL</sequence>
<dbReference type="EC" id="2.4.1.25" evidence="3 10"/>
<feature type="domain" description="Glycosyl hydrolase family 13 catalytic" evidence="11">
    <location>
        <begin position="165"/>
        <end position="573"/>
    </location>
</feature>
<organism evidence="12 13">
    <name type="scientific">Desulfitobacterium metallireducens DSM 15288</name>
    <dbReference type="NCBI Taxonomy" id="871968"/>
    <lineage>
        <taxon>Bacteria</taxon>
        <taxon>Bacillati</taxon>
        <taxon>Bacillota</taxon>
        <taxon>Clostridia</taxon>
        <taxon>Eubacteriales</taxon>
        <taxon>Desulfitobacteriaceae</taxon>
        <taxon>Desulfitobacterium</taxon>
    </lineage>
</organism>
<dbReference type="InterPro" id="IPR045857">
    <property type="entry name" value="O16G_dom_2"/>
</dbReference>
<accession>W0EBY9</accession>
<dbReference type="Pfam" id="PF02446">
    <property type="entry name" value="Glyco_hydro_77"/>
    <property type="match status" value="1"/>
</dbReference>
<evidence type="ECO:0000256" key="7">
    <source>
        <dbReference type="ARBA" id="ARBA00023277"/>
    </source>
</evidence>
<comment type="catalytic activity">
    <reaction evidence="1 10">
        <text>Transfers a segment of a (1-&gt;4)-alpha-D-glucan to a new position in an acceptor, which may be glucose or a (1-&gt;4)-alpha-D-glucan.</text>
        <dbReference type="EC" id="2.4.1.25"/>
    </reaction>
</comment>
<dbReference type="eggNOG" id="COG3280">
    <property type="taxonomic scope" value="Bacteria"/>
</dbReference>